<dbReference type="Proteomes" id="UP000027602">
    <property type="component" value="Chromosome"/>
</dbReference>
<dbReference type="STRING" id="796606.BMMGA3_06945"/>
<dbReference type="EMBL" id="CP007739">
    <property type="protein sequence ID" value="AIE59812.1"/>
    <property type="molecule type" value="Genomic_DNA"/>
</dbReference>
<protein>
    <submittedName>
        <fullName evidence="1">Uncharacterized protein</fullName>
    </submittedName>
</protein>
<evidence type="ECO:0000313" key="1">
    <source>
        <dbReference type="EMBL" id="AIE59812.1"/>
    </source>
</evidence>
<gene>
    <name evidence="1" type="ORF">BMMGA3_06945</name>
</gene>
<name>A0A068LWC0_BACMM</name>
<accession>A0A068LWC0</accession>
<dbReference type="RefSeq" id="WP_155815623.1">
    <property type="nucleotide sequence ID" value="NZ_ADWW01000004.1"/>
</dbReference>
<evidence type="ECO:0000313" key="2">
    <source>
        <dbReference type="Proteomes" id="UP000027602"/>
    </source>
</evidence>
<dbReference type="HOGENOM" id="CLU_2491379_0_0_9"/>
<proteinExistence type="predicted"/>
<sequence>MEEFFIEKSISIYNVFFFNLFSFIFMDESKVSAKASKGGYVKSTYYAYGGRVNIEYHDLYLRVADARKYAAKSEVSIAEGACMVWR</sequence>
<organism evidence="1 2">
    <name type="scientific">Bacillus methanolicus (strain MGA3 / ATCC 53907)</name>
    <dbReference type="NCBI Taxonomy" id="796606"/>
    <lineage>
        <taxon>Bacteria</taxon>
        <taxon>Bacillati</taxon>
        <taxon>Bacillota</taxon>
        <taxon>Bacilli</taxon>
        <taxon>Bacillales</taxon>
        <taxon>Bacillaceae</taxon>
        <taxon>Bacillus</taxon>
    </lineage>
</organism>
<keyword evidence="2" id="KW-1185">Reference proteome</keyword>
<dbReference type="KEGG" id="bmet:BMMGA3_06945"/>
<reference evidence="1 2" key="1">
    <citation type="journal article" date="2015" name="BMC Genomics">
        <title>Transcriptome analysis of thermophilic methylotrophic Bacillus methanolicus MGA3 using RNA-sequencing provides detailed insights into its previously uncharted transcriptional landscape.</title>
        <authorList>
            <person name="Irla M."/>
            <person name="Neshat A."/>
            <person name="Brautaset T."/>
            <person name="Ruckert C."/>
            <person name="Kalinowski J."/>
            <person name="Wendisch V.F."/>
        </authorList>
    </citation>
    <scope>NUCLEOTIDE SEQUENCE [LARGE SCALE GENOMIC DNA]</scope>
    <source>
        <strain evidence="2">MGA3 / ATCC 53907</strain>
    </source>
</reference>
<dbReference type="OrthoDB" id="9995347at2"/>
<dbReference type="AlphaFoldDB" id="A0A068LWC0"/>